<organism evidence="3 4">
    <name type="scientific">Brachionus plicatilis</name>
    <name type="common">Marine rotifer</name>
    <name type="synonym">Brachionus muelleri</name>
    <dbReference type="NCBI Taxonomy" id="10195"/>
    <lineage>
        <taxon>Eukaryota</taxon>
        <taxon>Metazoa</taxon>
        <taxon>Spiralia</taxon>
        <taxon>Gnathifera</taxon>
        <taxon>Rotifera</taxon>
        <taxon>Eurotatoria</taxon>
        <taxon>Monogononta</taxon>
        <taxon>Pseudotrocha</taxon>
        <taxon>Ploima</taxon>
        <taxon>Brachionidae</taxon>
        <taxon>Brachionus</taxon>
    </lineage>
</organism>
<evidence type="ECO:0000313" key="3">
    <source>
        <dbReference type="EMBL" id="RMZ99193.1"/>
    </source>
</evidence>
<dbReference type="PROSITE" id="PS50966">
    <property type="entry name" value="ZF_SWIM"/>
    <property type="match status" value="1"/>
</dbReference>
<dbReference type="InterPro" id="IPR018289">
    <property type="entry name" value="MULE_transposase_dom"/>
</dbReference>
<name>A0A3M7PJM1_BRAPC</name>
<comment type="caution">
    <text evidence="3">The sequence shown here is derived from an EMBL/GenBank/DDBJ whole genome shotgun (WGS) entry which is preliminary data.</text>
</comment>
<dbReference type="EMBL" id="REGN01010365">
    <property type="protein sequence ID" value="RMZ99193.1"/>
    <property type="molecule type" value="Genomic_DNA"/>
</dbReference>
<keyword evidence="1" id="KW-0862">Zinc</keyword>
<keyword evidence="1" id="KW-0863">Zinc-finger</keyword>
<gene>
    <name evidence="3" type="ORF">BpHYR1_051645</name>
</gene>
<evidence type="ECO:0000259" key="2">
    <source>
        <dbReference type="PROSITE" id="PS50966"/>
    </source>
</evidence>
<proteinExistence type="predicted"/>
<keyword evidence="1" id="KW-0479">Metal-binding</keyword>
<accession>A0A3M7PJM1</accession>
<keyword evidence="4" id="KW-1185">Reference proteome</keyword>
<dbReference type="OrthoDB" id="119028at2759"/>
<feature type="non-terminal residue" evidence="3">
    <location>
        <position position="1"/>
    </location>
</feature>
<dbReference type="InterPro" id="IPR007527">
    <property type="entry name" value="Znf_SWIM"/>
</dbReference>
<dbReference type="Proteomes" id="UP000276133">
    <property type="component" value="Unassembled WGS sequence"/>
</dbReference>
<reference evidence="3 4" key="1">
    <citation type="journal article" date="2018" name="Sci. Rep.">
        <title>Genomic signatures of local adaptation to the degree of environmental predictability in rotifers.</title>
        <authorList>
            <person name="Franch-Gras L."/>
            <person name="Hahn C."/>
            <person name="Garcia-Roger E.M."/>
            <person name="Carmona M.J."/>
            <person name="Serra M."/>
            <person name="Gomez A."/>
        </authorList>
    </citation>
    <scope>NUCLEOTIDE SEQUENCE [LARGE SCALE GENOMIC DNA]</scope>
    <source>
        <strain evidence="3">HYR1</strain>
    </source>
</reference>
<protein>
    <recommendedName>
        <fullName evidence="2">SWIM-type domain-containing protein</fullName>
    </recommendedName>
</protein>
<dbReference type="GO" id="GO:0008270">
    <property type="term" value="F:zinc ion binding"/>
    <property type="evidence" value="ECO:0007669"/>
    <property type="project" value="UniProtKB-KW"/>
</dbReference>
<dbReference type="AlphaFoldDB" id="A0A3M7PJM1"/>
<feature type="domain" description="SWIM-type" evidence="2">
    <location>
        <begin position="533"/>
        <end position="570"/>
    </location>
</feature>
<sequence>NDEVEEEEDTIGNEHGSEGKSLKRKRNVYMFSQKFDSYSDSIKHLKSDFVNSTSCQAKLYILCSDFDTSVSIYLGNFDHDHSINKAPFGINALTKELIENLYKSNLTTATAIRNGLRDRINPLMPKVLDSDPDVINKLYVPEIEIPNIRQINNYLQQTLRSHLFGLNHGRGFTHADLENWASSKLTVPDNDHTPFVIDYSIQVNDRIPSLSKLKIVITTKKLLEIAMKTKHICADATYKLMWHNLPVLIIGTTDTKKRFFPFLLSICSNETHEEFCFIFSSLKKGLLAIFNFEYKPDTLIADGAEAITNGFMECYGYSSVNEFNRVMCWFHMKKKVEQELKKNFGDESLIKKIEADVDKMHYAFDSNIFFICVKLFMLKWKKMEGTDKFLDYFKKEWIESTNCGWFEGKALNCPSTNNALESINGKLKLNTLRKRMAFSVFLTNAYSTVSNWSMDTVKEKIFCDEYDISGESWSLAYSFLTVNDRVIKKVPNSTTFLLTKKEFKDELNMDYAKGLYSKLNNDFDQLVALFKNVRIIKFNKDSWVCSSCTCSYYLRNYFCYHLIVVAVVKKLVEIPNKYKKCSIEPKAKRGRKANAAKALVRQ</sequence>
<dbReference type="Pfam" id="PF10551">
    <property type="entry name" value="MULE"/>
    <property type="match status" value="1"/>
</dbReference>
<evidence type="ECO:0000313" key="4">
    <source>
        <dbReference type="Proteomes" id="UP000276133"/>
    </source>
</evidence>
<evidence type="ECO:0000256" key="1">
    <source>
        <dbReference type="PROSITE-ProRule" id="PRU00325"/>
    </source>
</evidence>